<dbReference type="EMBL" id="DUGH01000121">
    <property type="protein sequence ID" value="HIH16740.1"/>
    <property type="molecule type" value="Genomic_DNA"/>
</dbReference>
<dbReference type="Proteomes" id="UP000564964">
    <property type="component" value="Unassembled WGS sequence"/>
</dbReference>
<accession>A0A7J4JIK1</accession>
<reference evidence="2" key="1">
    <citation type="journal article" date="2020" name="bioRxiv">
        <title>A rank-normalized archaeal taxonomy based on genome phylogeny resolves widespread incomplete and uneven classifications.</title>
        <authorList>
            <person name="Rinke C."/>
            <person name="Chuvochina M."/>
            <person name="Mussig A.J."/>
            <person name="Chaumeil P.-A."/>
            <person name="Waite D.W."/>
            <person name="Whitman W.B."/>
            <person name="Parks D.H."/>
            <person name="Hugenholtz P."/>
        </authorList>
    </citation>
    <scope>NUCLEOTIDE SEQUENCE [LARGE SCALE GENOMIC DNA]</scope>
</reference>
<gene>
    <name evidence="1" type="ORF">HA252_05015</name>
</gene>
<dbReference type="AlphaFoldDB" id="A0A7J4JIK1"/>
<proteinExistence type="predicted"/>
<evidence type="ECO:0000313" key="1">
    <source>
        <dbReference type="EMBL" id="HIH16740.1"/>
    </source>
</evidence>
<sequence>MEAADELIHMGLVFKKPTNYGLQVSLNPERAQEIKSIIRRTLGVRVD</sequence>
<evidence type="ECO:0000313" key="2">
    <source>
        <dbReference type="Proteomes" id="UP000564964"/>
    </source>
</evidence>
<organism evidence="1 2">
    <name type="scientific">Candidatus Iainarchaeum sp</name>
    <dbReference type="NCBI Taxonomy" id="3101447"/>
    <lineage>
        <taxon>Archaea</taxon>
        <taxon>Candidatus Iainarchaeota</taxon>
        <taxon>Candidatus Iainarchaeia</taxon>
        <taxon>Candidatus Iainarchaeales</taxon>
        <taxon>Candidatus Iainarchaeaceae</taxon>
        <taxon>Candidatus Iainarchaeum</taxon>
    </lineage>
</organism>
<comment type="caution">
    <text evidence="1">The sequence shown here is derived from an EMBL/GenBank/DDBJ whole genome shotgun (WGS) entry which is preliminary data.</text>
</comment>
<protein>
    <submittedName>
        <fullName evidence="1">Uncharacterized protein</fullName>
    </submittedName>
</protein>
<name>A0A7J4JIK1_9ARCH</name>